<dbReference type="HOGENOM" id="CLU_009583_27_6_10"/>
<feature type="domain" description="Glycosyl transferase family 1" evidence="2">
    <location>
        <begin position="203"/>
        <end position="354"/>
    </location>
</feature>
<dbReference type="KEGG" id="bhl:Bache_0543"/>
<dbReference type="RefSeq" id="WP_013546184.1">
    <property type="nucleotide sequence ID" value="NC_014933.1"/>
</dbReference>
<dbReference type="InterPro" id="IPR001296">
    <property type="entry name" value="Glyco_trans_1"/>
</dbReference>
<sequence>MRIGFDAKRAAQNRTGLGNYSRFVIESLIKYAPDEHYLLYTPNPKKTSCIGETLLQDNTEICYPHKIFWQKFRSLWRVWGITSDLEKDDIHLFHGLSNELPLNIRTAQNIRSIVTVHDLIFLRYPEYYPYIDRKIYAYKFRKACLNADRIIAISECTKRDIINFFRIPEEKIDVVYQGCDDSFKQAVSLDKREVITRKYQLPAKYILYVGSIEERKNLMVLAQALPFLTKDVQIIAVGKRTPYAGKVESFLRQEGLQHRMKLISNVPFEDLPALYQMASTFVYPSKFEGFGIPLLEALNSGTPAIGATGSCLEEAGGPHTLYVNPSNARELAETITRTLTDSILRERMIAEGKKYALNFEAEKIAKEIIRIYKKVMKQ</sequence>
<gene>
    <name evidence="4" type="ordered locus">Bache_0543</name>
</gene>
<dbReference type="EMBL" id="CP002352">
    <property type="protein sequence ID" value="ADV42568.1"/>
    <property type="molecule type" value="Genomic_DNA"/>
</dbReference>
<accession>E6SW43</accession>
<dbReference type="eggNOG" id="COG0438">
    <property type="taxonomic scope" value="Bacteria"/>
</dbReference>
<organism evidence="4 5">
    <name type="scientific">Bacteroides helcogenes (strain ATCC 35417 / DSM 20613 / JCM 6297 / CCUG 15421 / P 36-108)</name>
    <dbReference type="NCBI Taxonomy" id="693979"/>
    <lineage>
        <taxon>Bacteria</taxon>
        <taxon>Pseudomonadati</taxon>
        <taxon>Bacteroidota</taxon>
        <taxon>Bacteroidia</taxon>
        <taxon>Bacteroidales</taxon>
        <taxon>Bacteroidaceae</taxon>
        <taxon>Bacteroides</taxon>
    </lineage>
</organism>
<reference evidence="4 5" key="2">
    <citation type="journal article" date="2011" name="Stand. Genomic Sci.">
        <title>Complete genome sequence of Bacteroides helcogenes type strain (P 36-108).</title>
        <authorList>
            <person name="Pati A."/>
            <person name="Gronow S."/>
            <person name="Zeytun A."/>
            <person name="Lapidus A."/>
            <person name="Nolan M."/>
            <person name="Hammon N."/>
            <person name="Deshpande S."/>
            <person name="Cheng J.F."/>
            <person name="Tapia R."/>
            <person name="Han C."/>
            <person name="Goodwin L."/>
            <person name="Pitluck S."/>
            <person name="Liolios K."/>
            <person name="Pagani I."/>
            <person name="Ivanova N."/>
            <person name="Mavromatis K."/>
            <person name="Chen A."/>
            <person name="Palaniappan K."/>
            <person name="Land M."/>
            <person name="Hauser L."/>
            <person name="Chang Y.J."/>
            <person name="Jeffries C.D."/>
            <person name="Detter J.C."/>
            <person name="Brambilla E."/>
            <person name="Rohde M."/>
            <person name="Goker M."/>
            <person name="Woyke T."/>
            <person name="Bristow J."/>
            <person name="Eisen J.A."/>
            <person name="Markowitz V."/>
            <person name="Hugenholtz P."/>
            <person name="Kyrpides N.C."/>
            <person name="Klenk H.P."/>
            <person name="Lucas S."/>
        </authorList>
    </citation>
    <scope>NUCLEOTIDE SEQUENCE [LARGE SCALE GENOMIC DNA]</scope>
    <source>
        <strain evidence="5">ATCC 35417 / DSM 20613 / JCM 6297 / CCUG 15421 / P 36-108</strain>
    </source>
</reference>
<name>E6SW43_BACT6</name>
<dbReference type="GO" id="GO:0016757">
    <property type="term" value="F:glycosyltransferase activity"/>
    <property type="evidence" value="ECO:0007669"/>
    <property type="project" value="InterPro"/>
</dbReference>
<evidence type="ECO:0000313" key="4">
    <source>
        <dbReference type="EMBL" id="ADV42568.1"/>
    </source>
</evidence>
<dbReference type="PATRIC" id="fig|693979.3.peg.582"/>
<evidence type="ECO:0000259" key="2">
    <source>
        <dbReference type="Pfam" id="PF00534"/>
    </source>
</evidence>
<dbReference type="Pfam" id="PF00534">
    <property type="entry name" value="Glycos_transf_1"/>
    <property type="match status" value="1"/>
</dbReference>
<dbReference type="Gene3D" id="3.40.50.2000">
    <property type="entry name" value="Glycogen Phosphorylase B"/>
    <property type="match status" value="2"/>
</dbReference>
<dbReference type="Proteomes" id="UP000008630">
    <property type="component" value="Chromosome"/>
</dbReference>
<reference key="1">
    <citation type="submission" date="2010-11" db="EMBL/GenBank/DDBJ databases">
        <title>The complete genome of Bacteroides helcogenes P 36-108.</title>
        <authorList>
            <consortium name="US DOE Joint Genome Institute (JGI-PGF)"/>
            <person name="Lucas S."/>
            <person name="Copeland A."/>
            <person name="Lapidus A."/>
            <person name="Bruce D."/>
            <person name="Goodwin L."/>
            <person name="Pitluck S."/>
            <person name="Kyrpides N."/>
            <person name="Mavromatis K."/>
            <person name="Ivanova N."/>
            <person name="Zeytun A."/>
            <person name="Brettin T."/>
            <person name="Detter J.C."/>
            <person name="Tapia R."/>
            <person name="Han C."/>
            <person name="Land M."/>
            <person name="Hauser L."/>
            <person name="Markowitz V."/>
            <person name="Cheng J.-F."/>
            <person name="Hugenholtz P."/>
            <person name="Woyke T."/>
            <person name="Wu D."/>
            <person name="Gronow S."/>
            <person name="Wellnitz S."/>
            <person name="Brambilla E."/>
            <person name="Klenk H.-P."/>
            <person name="Eisen J.A."/>
        </authorList>
    </citation>
    <scope>NUCLEOTIDE SEQUENCE</scope>
    <source>
        <strain>P 36-108</strain>
    </source>
</reference>
<dbReference type="STRING" id="693979.Bache_0543"/>
<dbReference type="PANTHER" id="PTHR46401">
    <property type="entry name" value="GLYCOSYLTRANSFERASE WBBK-RELATED"/>
    <property type="match status" value="1"/>
</dbReference>
<protein>
    <submittedName>
        <fullName evidence="4">Glycosyl transferase group 1</fullName>
    </submittedName>
</protein>
<evidence type="ECO:0000313" key="5">
    <source>
        <dbReference type="Proteomes" id="UP000008630"/>
    </source>
</evidence>
<evidence type="ECO:0000256" key="1">
    <source>
        <dbReference type="ARBA" id="ARBA00022679"/>
    </source>
</evidence>
<keyword evidence="1 4" id="KW-0808">Transferase</keyword>
<evidence type="ECO:0000259" key="3">
    <source>
        <dbReference type="Pfam" id="PF13439"/>
    </source>
</evidence>
<dbReference type="Pfam" id="PF13439">
    <property type="entry name" value="Glyco_transf_4"/>
    <property type="match status" value="1"/>
</dbReference>
<proteinExistence type="predicted"/>
<dbReference type="PANTHER" id="PTHR46401:SF2">
    <property type="entry name" value="GLYCOSYLTRANSFERASE WBBK-RELATED"/>
    <property type="match status" value="1"/>
</dbReference>
<dbReference type="InterPro" id="IPR028098">
    <property type="entry name" value="Glyco_trans_4-like_N"/>
</dbReference>
<dbReference type="AlphaFoldDB" id="E6SW43"/>
<dbReference type="SUPFAM" id="SSF53756">
    <property type="entry name" value="UDP-Glycosyltransferase/glycogen phosphorylase"/>
    <property type="match status" value="1"/>
</dbReference>
<keyword evidence="5" id="KW-1185">Reference proteome</keyword>
<feature type="domain" description="Glycosyltransferase subfamily 4-like N-terminal" evidence="3">
    <location>
        <begin position="62"/>
        <end position="182"/>
    </location>
</feature>
<dbReference type="OrthoDB" id="9801609at2"/>
<dbReference type="CDD" id="cd03809">
    <property type="entry name" value="GT4_MtfB-like"/>
    <property type="match status" value="1"/>
</dbReference>